<dbReference type="AlphaFoldDB" id="A0AAV3UNB7"/>
<reference evidence="2 3" key="1">
    <citation type="journal article" date="2019" name="Int. J. Syst. Evol. Microbiol.">
        <title>The Global Catalogue of Microorganisms (GCM) 10K type strain sequencing project: providing services to taxonomists for standard genome sequencing and annotation.</title>
        <authorList>
            <consortium name="The Broad Institute Genomics Platform"/>
            <consortium name="The Broad Institute Genome Sequencing Center for Infectious Disease"/>
            <person name="Wu L."/>
            <person name="Ma J."/>
        </authorList>
    </citation>
    <scope>NUCLEOTIDE SEQUENCE [LARGE SCALE GENOMIC DNA]</scope>
    <source>
        <strain evidence="2 3">JCM 17504</strain>
    </source>
</reference>
<comment type="caution">
    <text evidence="2">The sequence shown here is derived from an EMBL/GenBank/DDBJ whole genome shotgun (WGS) entry which is preliminary data.</text>
</comment>
<evidence type="ECO:0000313" key="3">
    <source>
        <dbReference type="Proteomes" id="UP001501729"/>
    </source>
</evidence>
<dbReference type="InterPro" id="IPR058469">
    <property type="entry name" value="DUF8156"/>
</dbReference>
<dbReference type="RefSeq" id="WP_227773445.1">
    <property type="nucleotide sequence ID" value="NZ_BAABKX010000018.1"/>
</dbReference>
<proteinExistence type="predicted"/>
<dbReference type="Proteomes" id="UP001501729">
    <property type="component" value="Unassembled WGS sequence"/>
</dbReference>
<accession>A0AAV3UNB7</accession>
<dbReference type="Pfam" id="PF26485">
    <property type="entry name" value="DUF8156"/>
    <property type="match status" value="1"/>
</dbReference>
<sequence>MGRTNATYRDLLRAMESRWQEYRRALRHTDQAVFDRLFEYARAHADASGVQNHQFIEIPALVSMVIEQQKQIDDLEERLDHIEGDLTGQR</sequence>
<dbReference type="GeneID" id="68613642"/>
<evidence type="ECO:0000259" key="1">
    <source>
        <dbReference type="Pfam" id="PF26485"/>
    </source>
</evidence>
<evidence type="ECO:0000313" key="2">
    <source>
        <dbReference type="EMBL" id="GAA5060135.1"/>
    </source>
</evidence>
<dbReference type="EMBL" id="BAABKX010000018">
    <property type="protein sequence ID" value="GAA5060135.1"/>
    <property type="molecule type" value="Genomic_DNA"/>
</dbReference>
<name>A0AAV3UNB7_9EURY</name>
<gene>
    <name evidence="2" type="ORF">GCM10025751_44950</name>
</gene>
<feature type="domain" description="DUF8156" evidence="1">
    <location>
        <begin position="1"/>
        <end position="88"/>
    </location>
</feature>
<keyword evidence="3" id="KW-1185">Reference proteome</keyword>
<organism evidence="2 3">
    <name type="scientific">Haladaptatus pallidirubidus</name>
    <dbReference type="NCBI Taxonomy" id="1008152"/>
    <lineage>
        <taxon>Archaea</taxon>
        <taxon>Methanobacteriati</taxon>
        <taxon>Methanobacteriota</taxon>
        <taxon>Stenosarchaea group</taxon>
        <taxon>Halobacteria</taxon>
        <taxon>Halobacteriales</taxon>
        <taxon>Haladaptataceae</taxon>
        <taxon>Haladaptatus</taxon>
    </lineage>
</organism>
<protein>
    <recommendedName>
        <fullName evidence="1">DUF8156 domain-containing protein</fullName>
    </recommendedName>
</protein>